<comment type="caution">
    <text evidence="1">The sequence shown here is derived from an EMBL/GenBank/DDBJ whole genome shotgun (WGS) entry which is preliminary data.</text>
</comment>
<sequence length="51" mass="5703">MGCGNIAIKRINSATSRQLVFSKTRSDFLTKAQEFFVLCDAEVMVIIFSSK</sequence>
<evidence type="ECO:0000313" key="2">
    <source>
        <dbReference type="Proteomes" id="UP001162992"/>
    </source>
</evidence>
<dbReference type="Proteomes" id="UP001162992">
    <property type="component" value="Chromosome 4"/>
</dbReference>
<proteinExistence type="predicted"/>
<accession>A0ACC2DW37</accession>
<organism evidence="1 2">
    <name type="scientific">Diphasiastrum complanatum</name>
    <name type="common">Issler's clubmoss</name>
    <name type="synonym">Lycopodium complanatum</name>
    <dbReference type="NCBI Taxonomy" id="34168"/>
    <lineage>
        <taxon>Eukaryota</taxon>
        <taxon>Viridiplantae</taxon>
        <taxon>Streptophyta</taxon>
        <taxon>Embryophyta</taxon>
        <taxon>Tracheophyta</taxon>
        <taxon>Lycopodiopsida</taxon>
        <taxon>Lycopodiales</taxon>
        <taxon>Lycopodiaceae</taxon>
        <taxon>Lycopodioideae</taxon>
        <taxon>Diphasiastrum</taxon>
    </lineage>
</organism>
<gene>
    <name evidence="1" type="ORF">O6H91_04G035100</name>
</gene>
<protein>
    <submittedName>
        <fullName evidence="1">Uncharacterized protein</fullName>
    </submittedName>
</protein>
<keyword evidence="2" id="KW-1185">Reference proteome</keyword>
<evidence type="ECO:0000313" key="1">
    <source>
        <dbReference type="EMBL" id="KAJ7558353.1"/>
    </source>
</evidence>
<name>A0ACC2DW37_DIPCM</name>
<reference evidence="2" key="1">
    <citation type="journal article" date="2024" name="Proc. Natl. Acad. Sci. U.S.A.">
        <title>Extraordinary preservation of gene collinearity over three hundred million years revealed in homosporous lycophytes.</title>
        <authorList>
            <person name="Li C."/>
            <person name="Wickell D."/>
            <person name="Kuo L.Y."/>
            <person name="Chen X."/>
            <person name="Nie B."/>
            <person name="Liao X."/>
            <person name="Peng D."/>
            <person name="Ji J."/>
            <person name="Jenkins J."/>
            <person name="Williams M."/>
            <person name="Shu S."/>
            <person name="Plott C."/>
            <person name="Barry K."/>
            <person name="Rajasekar S."/>
            <person name="Grimwood J."/>
            <person name="Han X."/>
            <person name="Sun S."/>
            <person name="Hou Z."/>
            <person name="He W."/>
            <person name="Dai G."/>
            <person name="Sun C."/>
            <person name="Schmutz J."/>
            <person name="Leebens-Mack J.H."/>
            <person name="Li F.W."/>
            <person name="Wang L."/>
        </authorList>
    </citation>
    <scope>NUCLEOTIDE SEQUENCE [LARGE SCALE GENOMIC DNA]</scope>
    <source>
        <strain evidence="2">cv. PW_Plant_1</strain>
    </source>
</reference>
<dbReference type="EMBL" id="CM055095">
    <property type="protein sequence ID" value="KAJ7558353.1"/>
    <property type="molecule type" value="Genomic_DNA"/>
</dbReference>